<protein>
    <recommendedName>
        <fullName evidence="4">HTH deoR-type domain-containing protein</fullName>
    </recommendedName>
</protein>
<dbReference type="SUPFAM" id="SSF46785">
    <property type="entry name" value="Winged helix' DNA-binding domain"/>
    <property type="match status" value="1"/>
</dbReference>
<evidence type="ECO:0000256" key="2">
    <source>
        <dbReference type="ARBA" id="ARBA00023125"/>
    </source>
</evidence>
<dbReference type="InterPro" id="IPR014036">
    <property type="entry name" value="DeoR-like_C"/>
</dbReference>
<dbReference type="InterPro" id="IPR018356">
    <property type="entry name" value="Tscrpt_reg_HTH_DeoR_CS"/>
</dbReference>
<dbReference type="PROSITE" id="PS00894">
    <property type="entry name" value="HTH_DEOR_1"/>
    <property type="match status" value="1"/>
</dbReference>
<comment type="caution">
    <text evidence="5">The sequence shown here is derived from an EMBL/GenBank/DDBJ whole genome shotgun (WGS) entry which is preliminary data.</text>
</comment>
<dbReference type="PATRIC" id="fig|186479.3.peg.8150"/>
<dbReference type="PROSITE" id="PS51000">
    <property type="entry name" value="HTH_DEOR_2"/>
    <property type="match status" value="1"/>
</dbReference>
<dbReference type="PRINTS" id="PR00037">
    <property type="entry name" value="HTHLACR"/>
</dbReference>
<dbReference type="SMART" id="SM00420">
    <property type="entry name" value="HTH_DEOR"/>
    <property type="match status" value="1"/>
</dbReference>
<dbReference type="SMART" id="SM01134">
    <property type="entry name" value="DeoRC"/>
    <property type="match status" value="1"/>
</dbReference>
<feature type="domain" description="HTH deoR-type" evidence="4">
    <location>
        <begin position="10"/>
        <end position="65"/>
    </location>
</feature>
<organism evidence="5 6">
    <name type="scientific">Kouleothrix aurantiaca</name>
    <dbReference type="NCBI Taxonomy" id="186479"/>
    <lineage>
        <taxon>Bacteria</taxon>
        <taxon>Bacillati</taxon>
        <taxon>Chloroflexota</taxon>
        <taxon>Chloroflexia</taxon>
        <taxon>Chloroflexales</taxon>
        <taxon>Roseiflexineae</taxon>
        <taxon>Roseiflexaceae</taxon>
        <taxon>Kouleothrix</taxon>
    </lineage>
</organism>
<dbReference type="InterPro" id="IPR036388">
    <property type="entry name" value="WH-like_DNA-bd_sf"/>
</dbReference>
<evidence type="ECO:0000313" key="5">
    <source>
        <dbReference type="EMBL" id="KPV52852.1"/>
    </source>
</evidence>
<dbReference type="SUPFAM" id="SSF100950">
    <property type="entry name" value="NagB/RpiA/CoA transferase-like"/>
    <property type="match status" value="1"/>
</dbReference>
<dbReference type="InterPro" id="IPR001034">
    <property type="entry name" value="DeoR_HTH"/>
</dbReference>
<dbReference type="Pfam" id="PF00455">
    <property type="entry name" value="DeoRC"/>
    <property type="match status" value="1"/>
</dbReference>
<dbReference type="Pfam" id="PF08220">
    <property type="entry name" value="HTH_DeoR"/>
    <property type="match status" value="1"/>
</dbReference>
<sequence>MTQSEQGVSPERRRDQILAYVSTRDRTSVGELSQVLGVSEVTVRKDLDVLEAQGVLTRVHGGAVVSGRGRLELYFAAREQEHLEAKRRIAQAAAALIQSGQRIFLDASTTALQVARLIKDREDLIVVTNGLYTALELNFCAGITTVVVGGTMRRRSSSLIGSLSPHTVQRLRVDLGFFGARGVTARDGMLESDLDEAQLK</sequence>
<evidence type="ECO:0000256" key="1">
    <source>
        <dbReference type="ARBA" id="ARBA00023015"/>
    </source>
</evidence>
<dbReference type="InterPro" id="IPR036390">
    <property type="entry name" value="WH_DNA-bd_sf"/>
</dbReference>
<evidence type="ECO:0000256" key="3">
    <source>
        <dbReference type="ARBA" id="ARBA00023163"/>
    </source>
</evidence>
<keyword evidence="2" id="KW-0238">DNA-binding</keyword>
<feature type="non-terminal residue" evidence="5">
    <location>
        <position position="200"/>
    </location>
</feature>
<dbReference type="Proteomes" id="UP000050509">
    <property type="component" value="Unassembled WGS sequence"/>
</dbReference>
<evidence type="ECO:0000259" key="4">
    <source>
        <dbReference type="PROSITE" id="PS51000"/>
    </source>
</evidence>
<evidence type="ECO:0000313" key="6">
    <source>
        <dbReference type="Proteomes" id="UP000050509"/>
    </source>
</evidence>
<reference evidence="5 6" key="1">
    <citation type="submission" date="2015-09" db="EMBL/GenBank/DDBJ databases">
        <title>Draft genome sequence of Kouleothrix aurantiaca JCM 19913.</title>
        <authorList>
            <person name="Hemp J."/>
        </authorList>
    </citation>
    <scope>NUCLEOTIDE SEQUENCE [LARGE SCALE GENOMIC DNA]</scope>
    <source>
        <strain evidence="5 6">COM-B</strain>
    </source>
</reference>
<dbReference type="GO" id="GO:0003700">
    <property type="term" value="F:DNA-binding transcription factor activity"/>
    <property type="evidence" value="ECO:0007669"/>
    <property type="project" value="InterPro"/>
</dbReference>
<gene>
    <name evidence="5" type="ORF">SE17_13015</name>
</gene>
<dbReference type="Gene3D" id="1.10.10.10">
    <property type="entry name" value="Winged helix-like DNA-binding domain superfamily/Winged helix DNA-binding domain"/>
    <property type="match status" value="1"/>
</dbReference>
<dbReference type="EMBL" id="LJCR01000411">
    <property type="protein sequence ID" value="KPV52852.1"/>
    <property type="molecule type" value="Genomic_DNA"/>
</dbReference>
<keyword evidence="6" id="KW-1185">Reference proteome</keyword>
<keyword evidence="1" id="KW-0805">Transcription regulation</keyword>
<keyword evidence="3" id="KW-0804">Transcription</keyword>
<dbReference type="PANTHER" id="PTHR30363:SF44">
    <property type="entry name" value="AGA OPERON TRANSCRIPTIONAL REPRESSOR-RELATED"/>
    <property type="match status" value="1"/>
</dbReference>
<dbReference type="AlphaFoldDB" id="A0A0P9D4J8"/>
<proteinExistence type="predicted"/>
<dbReference type="InterPro" id="IPR050313">
    <property type="entry name" value="Carb_Metab_HTH_regulators"/>
</dbReference>
<dbReference type="GO" id="GO:0003677">
    <property type="term" value="F:DNA binding"/>
    <property type="evidence" value="ECO:0007669"/>
    <property type="project" value="UniProtKB-KW"/>
</dbReference>
<accession>A0A0P9D4J8</accession>
<name>A0A0P9D4J8_9CHLR</name>
<dbReference type="InterPro" id="IPR037171">
    <property type="entry name" value="NagB/RpiA_transferase-like"/>
</dbReference>
<dbReference type="PANTHER" id="PTHR30363">
    <property type="entry name" value="HTH-TYPE TRANSCRIPTIONAL REGULATOR SRLR-RELATED"/>
    <property type="match status" value="1"/>
</dbReference>